<evidence type="ECO:0000313" key="1">
    <source>
        <dbReference type="EMBL" id="KAG6445561.1"/>
    </source>
</evidence>
<dbReference type="AlphaFoldDB" id="A0A921YTC5"/>
<protein>
    <submittedName>
        <fullName evidence="1">Uncharacterized protein</fullName>
    </submittedName>
</protein>
<proteinExistence type="predicted"/>
<organism evidence="1 2">
    <name type="scientific">Manduca sexta</name>
    <name type="common">Tobacco hawkmoth</name>
    <name type="synonym">Tobacco hornworm</name>
    <dbReference type="NCBI Taxonomy" id="7130"/>
    <lineage>
        <taxon>Eukaryota</taxon>
        <taxon>Metazoa</taxon>
        <taxon>Ecdysozoa</taxon>
        <taxon>Arthropoda</taxon>
        <taxon>Hexapoda</taxon>
        <taxon>Insecta</taxon>
        <taxon>Pterygota</taxon>
        <taxon>Neoptera</taxon>
        <taxon>Endopterygota</taxon>
        <taxon>Lepidoptera</taxon>
        <taxon>Glossata</taxon>
        <taxon>Ditrysia</taxon>
        <taxon>Bombycoidea</taxon>
        <taxon>Sphingidae</taxon>
        <taxon>Sphinginae</taxon>
        <taxon>Sphingini</taxon>
        <taxon>Manduca</taxon>
    </lineage>
</organism>
<evidence type="ECO:0000313" key="2">
    <source>
        <dbReference type="Proteomes" id="UP000791440"/>
    </source>
</evidence>
<comment type="caution">
    <text evidence="1">The sequence shown here is derived from an EMBL/GenBank/DDBJ whole genome shotgun (WGS) entry which is preliminary data.</text>
</comment>
<dbReference type="EMBL" id="JH668323">
    <property type="protein sequence ID" value="KAG6445561.1"/>
    <property type="molecule type" value="Genomic_DNA"/>
</dbReference>
<sequence length="96" mass="11470">MVDIEELEMLIYDFLHPTRKNMIVYNYLITEYNVKIIKHEMYNLFIFKKDMLHGVQNLAMLLQNAARLSNKPVNIVRVIRQDTIGPEEDFEHETTD</sequence>
<reference evidence="1" key="2">
    <citation type="submission" date="2020-12" db="EMBL/GenBank/DDBJ databases">
        <authorList>
            <person name="Kanost M."/>
        </authorList>
    </citation>
    <scope>NUCLEOTIDE SEQUENCE</scope>
</reference>
<name>A0A921YTC5_MANSE</name>
<gene>
    <name evidence="1" type="ORF">O3G_MSEX003996</name>
</gene>
<accession>A0A921YTC5</accession>
<keyword evidence="2" id="KW-1185">Reference proteome</keyword>
<reference evidence="1" key="1">
    <citation type="journal article" date="2016" name="Insect Biochem. Mol. Biol.">
        <title>Multifaceted biological insights from a draft genome sequence of the tobacco hornworm moth, Manduca sexta.</title>
        <authorList>
            <person name="Kanost M.R."/>
            <person name="Arrese E.L."/>
            <person name="Cao X."/>
            <person name="Chen Y.R."/>
            <person name="Chellapilla S."/>
            <person name="Goldsmith M.R."/>
            <person name="Grosse-Wilde E."/>
            <person name="Heckel D.G."/>
            <person name="Herndon N."/>
            <person name="Jiang H."/>
            <person name="Papanicolaou A."/>
            <person name="Qu J."/>
            <person name="Soulages J.L."/>
            <person name="Vogel H."/>
            <person name="Walters J."/>
            <person name="Waterhouse R.M."/>
            <person name="Ahn S.J."/>
            <person name="Almeida F.C."/>
            <person name="An C."/>
            <person name="Aqrawi P."/>
            <person name="Bretschneider A."/>
            <person name="Bryant W.B."/>
            <person name="Bucks S."/>
            <person name="Chao H."/>
            <person name="Chevignon G."/>
            <person name="Christen J.M."/>
            <person name="Clarke D.F."/>
            <person name="Dittmer N.T."/>
            <person name="Ferguson L.C.F."/>
            <person name="Garavelou S."/>
            <person name="Gordon K.H.J."/>
            <person name="Gunaratna R.T."/>
            <person name="Han Y."/>
            <person name="Hauser F."/>
            <person name="He Y."/>
            <person name="Heidel-Fischer H."/>
            <person name="Hirsh A."/>
            <person name="Hu Y."/>
            <person name="Jiang H."/>
            <person name="Kalra D."/>
            <person name="Klinner C."/>
            <person name="Konig C."/>
            <person name="Kovar C."/>
            <person name="Kroll A.R."/>
            <person name="Kuwar S.S."/>
            <person name="Lee S.L."/>
            <person name="Lehman R."/>
            <person name="Li K."/>
            <person name="Li Z."/>
            <person name="Liang H."/>
            <person name="Lovelace S."/>
            <person name="Lu Z."/>
            <person name="Mansfield J.H."/>
            <person name="McCulloch K.J."/>
            <person name="Mathew T."/>
            <person name="Morton B."/>
            <person name="Muzny D.M."/>
            <person name="Neunemann D."/>
            <person name="Ongeri F."/>
            <person name="Pauchet Y."/>
            <person name="Pu L.L."/>
            <person name="Pyrousis I."/>
            <person name="Rao X.J."/>
            <person name="Redding A."/>
            <person name="Roesel C."/>
            <person name="Sanchez-Gracia A."/>
            <person name="Schaack S."/>
            <person name="Shukla A."/>
            <person name="Tetreau G."/>
            <person name="Wang Y."/>
            <person name="Xiong G.H."/>
            <person name="Traut W."/>
            <person name="Walsh T.K."/>
            <person name="Worley K.C."/>
            <person name="Wu D."/>
            <person name="Wu W."/>
            <person name="Wu Y.Q."/>
            <person name="Zhang X."/>
            <person name="Zou Z."/>
            <person name="Zucker H."/>
            <person name="Briscoe A.D."/>
            <person name="Burmester T."/>
            <person name="Clem R.J."/>
            <person name="Feyereisen R."/>
            <person name="Grimmelikhuijzen C.J.P."/>
            <person name="Hamodrakas S.J."/>
            <person name="Hansson B.S."/>
            <person name="Huguet E."/>
            <person name="Jermiin L.S."/>
            <person name="Lan Q."/>
            <person name="Lehman H.K."/>
            <person name="Lorenzen M."/>
            <person name="Merzendorfer H."/>
            <person name="Michalopoulos I."/>
            <person name="Morton D.B."/>
            <person name="Muthukrishnan S."/>
            <person name="Oakeshott J.G."/>
            <person name="Palmer W."/>
            <person name="Park Y."/>
            <person name="Passarelli A.L."/>
            <person name="Rozas J."/>
            <person name="Schwartz L.M."/>
            <person name="Smith W."/>
            <person name="Southgate A."/>
            <person name="Vilcinskas A."/>
            <person name="Vogt R."/>
            <person name="Wang P."/>
            <person name="Werren J."/>
            <person name="Yu X.Q."/>
            <person name="Zhou J.J."/>
            <person name="Brown S.J."/>
            <person name="Scherer S.E."/>
            <person name="Richards S."/>
            <person name="Blissard G.W."/>
        </authorList>
    </citation>
    <scope>NUCLEOTIDE SEQUENCE</scope>
</reference>
<dbReference type="Proteomes" id="UP000791440">
    <property type="component" value="Unassembled WGS sequence"/>
</dbReference>